<organism evidence="1 2">
    <name type="scientific">Hymenobacter defluvii</name>
    <dbReference type="NCBI Taxonomy" id="2054411"/>
    <lineage>
        <taxon>Bacteria</taxon>
        <taxon>Pseudomonadati</taxon>
        <taxon>Bacteroidota</taxon>
        <taxon>Cytophagia</taxon>
        <taxon>Cytophagales</taxon>
        <taxon>Hymenobacteraceae</taxon>
        <taxon>Hymenobacter</taxon>
    </lineage>
</organism>
<evidence type="ECO:0000313" key="1">
    <source>
        <dbReference type="EMBL" id="MBO3270770.1"/>
    </source>
</evidence>
<gene>
    <name evidence="1" type="ORF">J4D97_08930</name>
</gene>
<dbReference type="Proteomes" id="UP000670527">
    <property type="component" value="Unassembled WGS sequence"/>
</dbReference>
<comment type="caution">
    <text evidence="1">The sequence shown here is derived from an EMBL/GenBank/DDBJ whole genome shotgun (WGS) entry which is preliminary data.</text>
</comment>
<dbReference type="RefSeq" id="WP_208307288.1">
    <property type="nucleotide sequence ID" value="NZ_JAGETX010000004.1"/>
</dbReference>
<dbReference type="EMBL" id="JAGETX010000004">
    <property type="protein sequence ID" value="MBO3270770.1"/>
    <property type="molecule type" value="Genomic_DNA"/>
</dbReference>
<reference evidence="1 2" key="1">
    <citation type="submission" date="2021-03" db="EMBL/GenBank/DDBJ databases">
        <authorList>
            <person name="Kim M.K."/>
        </authorList>
    </citation>
    <scope>NUCLEOTIDE SEQUENCE [LARGE SCALE GENOMIC DNA]</scope>
    <source>
        <strain evidence="1 2">BT507</strain>
    </source>
</reference>
<accession>A0ABS3TAU0</accession>
<sequence length="65" mass="7550">MILYDTQVVKGQFETMSAFDLRGLRSSRQEDELLCRLIDRELEFRADVCSGILDTESMQEYLARG</sequence>
<evidence type="ECO:0000313" key="2">
    <source>
        <dbReference type="Proteomes" id="UP000670527"/>
    </source>
</evidence>
<protein>
    <submittedName>
        <fullName evidence="1">Uncharacterized protein</fullName>
    </submittedName>
</protein>
<proteinExistence type="predicted"/>
<name>A0ABS3TAU0_9BACT</name>
<keyword evidence="2" id="KW-1185">Reference proteome</keyword>